<dbReference type="EMBL" id="VOSK01000003">
    <property type="protein sequence ID" value="MPR24096.1"/>
    <property type="molecule type" value="Genomic_DNA"/>
</dbReference>
<sequence>MLGRQVVQYVHRHRSRRLHPFLNLFCILTFEVHLPTDTYSRFRDIPQLTANGRYSVDLSWGDLFEDLARWERAPGGVEYEPDFQRGHVWSEGQQVAFVEFALRGGLDRSSRHLLFNCVDWDGDCKSPIQLVDGLQRLTATKAFLSGKIRAFGRRYHEFQDRLPRSIRFTAHVNDLPTRSAVLNWYLELNAGGIAHSPEEIERVRELLHQAS</sequence>
<name>A0A5N7MJH3_9HYPH</name>
<evidence type="ECO:0000313" key="2">
    <source>
        <dbReference type="Proteomes" id="UP000403266"/>
    </source>
</evidence>
<accession>A0A5N7MJH3</accession>
<dbReference type="AlphaFoldDB" id="A0A5N7MJH3"/>
<proteinExistence type="predicted"/>
<protein>
    <submittedName>
        <fullName evidence="1">DUF262 domain-containing protein</fullName>
    </submittedName>
</protein>
<dbReference type="OrthoDB" id="9787127at2"/>
<keyword evidence="2" id="KW-1185">Reference proteome</keyword>
<reference evidence="1 2" key="1">
    <citation type="journal article" date="2019" name="Syst. Appl. Microbiol.">
        <title>Microvirga tunisiensis sp. nov., a root nodule symbiotic bacterium isolated from Lupinus micranthus and L. luteus grown in Northern Tunisia.</title>
        <authorList>
            <person name="Msaddak A."/>
            <person name="Rejili M."/>
            <person name="Duran D."/>
            <person name="Mars M."/>
            <person name="Palacios J.M."/>
            <person name="Ruiz-Argueso T."/>
            <person name="Rey L."/>
            <person name="Imperial J."/>
        </authorList>
    </citation>
    <scope>NUCLEOTIDE SEQUENCE [LARGE SCALE GENOMIC DNA]</scope>
    <source>
        <strain evidence="1 2">Lmie10</strain>
    </source>
</reference>
<organism evidence="1 2">
    <name type="scientific">Microvirga tunisiensis</name>
    <dbReference type="NCBI Taxonomy" id="2108360"/>
    <lineage>
        <taxon>Bacteria</taxon>
        <taxon>Pseudomonadati</taxon>
        <taxon>Pseudomonadota</taxon>
        <taxon>Alphaproteobacteria</taxon>
        <taxon>Hyphomicrobiales</taxon>
        <taxon>Methylobacteriaceae</taxon>
        <taxon>Microvirga</taxon>
    </lineage>
</organism>
<evidence type="ECO:0000313" key="1">
    <source>
        <dbReference type="EMBL" id="MPR24096.1"/>
    </source>
</evidence>
<comment type="caution">
    <text evidence="1">The sequence shown here is derived from an EMBL/GenBank/DDBJ whole genome shotgun (WGS) entry which is preliminary data.</text>
</comment>
<gene>
    <name evidence="1" type="ORF">FS320_02365</name>
</gene>
<dbReference type="Proteomes" id="UP000403266">
    <property type="component" value="Unassembled WGS sequence"/>
</dbReference>